<dbReference type="AlphaFoldDB" id="B6HBN8"/>
<protein>
    <submittedName>
        <fullName evidence="1">Uncharacterized protein</fullName>
    </submittedName>
</protein>
<evidence type="ECO:0000313" key="1">
    <source>
        <dbReference type="EMBL" id="CAP94247.1"/>
    </source>
</evidence>
<gene>
    <name evidence="1" type="ORF">Pc18g00230</name>
    <name evidence="1" type="ORF">PCH_Pc18g00230</name>
</gene>
<proteinExistence type="predicted"/>
<sequence length="154" mass="17764">MTLPCSWTQLVLHESALYAGPDTEGGWQDDNKQSTPLVDHCRKPYFVLTGVYNIFYPMKPYFVPTGGLNLTRELLHEGGGLRGPDLGSVNLEFSQDGAEQRPKRDVRIFTTPYTSYHWPYEDLKGEDARWWGVPTERVLRRIGSVLSDRIYIWR</sequence>
<evidence type="ECO:0000313" key="2">
    <source>
        <dbReference type="Proteomes" id="UP000000724"/>
    </source>
</evidence>
<dbReference type="EMBL" id="AM920433">
    <property type="protein sequence ID" value="CAP94247.1"/>
    <property type="molecule type" value="Genomic_DNA"/>
</dbReference>
<name>B6HBN8_PENRW</name>
<dbReference type="VEuPathDB" id="FungiDB:PCH_Pc18g00230"/>
<accession>B6HBN8</accession>
<keyword evidence="2" id="KW-1185">Reference proteome</keyword>
<dbReference type="Proteomes" id="UP000000724">
    <property type="component" value="Contig Pc00c18"/>
</dbReference>
<organism evidence="1 2">
    <name type="scientific">Penicillium rubens (strain ATCC 28089 / DSM 1075 / NRRL 1951 / Wisconsin 54-1255)</name>
    <name type="common">Penicillium chrysogenum</name>
    <dbReference type="NCBI Taxonomy" id="500485"/>
    <lineage>
        <taxon>Eukaryota</taxon>
        <taxon>Fungi</taxon>
        <taxon>Dikarya</taxon>
        <taxon>Ascomycota</taxon>
        <taxon>Pezizomycotina</taxon>
        <taxon>Eurotiomycetes</taxon>
        <taxon>Eurotiomycetidae</taxon>
        <taxon>Eurotiales</taxon>
        <taxon>Aspergillaceae</taxon>
        <taxon>Penicillium</taxon>
        <taxon>Penicillium chrysogenum species complex</taxon>
    </lineage>
</organism>
<dbReference type="HOGENOM" id="CLU_1704819_0_0_1"/>
<reference evidence="1 2" key="1">
    <citation type="journal article" date="2008" name="Nat. Biotechnol.">
        <title>Genome sequencing and analysis of the filamentous fungus Penicillium chrysogenum.</title>
        <authorList>
            <person name="van den Berg M.A."/>
            <person name="Albang R."/>
            <person name="Albermann K."/>
            <person name="Badger J.H."/>
            <person name="Daran J.-M."/>
            <person name="Driessen A.J.M."/>
            <person name="Garcia-Estrada C."/>
            <person name="Fedorova N.D."/>
            <person name="Harris D.M."/>
            <person name="Heijne W.H.M."/>
            <person name="Joardar V.S."/>
            <person name="Kiel J.A.K.W."/>
            <person name="Kovalchuk A."/>
            <person name="Martin J.F."/>
            <person name="Nierman W.C."/>
            <person name="Nijland J.G."/>
            <person name="Pronk J.T."/>
            <person name="Roubos J.A."/>
            <person name="van der Klei I.J."/>
            <person name="van Peij N.N.M.E."/>
            <person name="Veenhuis M."/>
            <person name="von Doehren H."/>
            <person name="Wagner C."/>
            <person name="Wortman J.R."/>
            <person name="Bovenberg R.A.L."/>
        </authorList>
    </citation>
    <scope>NUCLEOTIDE SEQUENCE [LARGE SCALE GENOMIC DNA]</scope>
    <source>
        <strain evidence="2">ATCC 28089 / DSM 1075 / NRRL 1951 / Wisconsin 54-1255</strain>
    </source>
</reference>